<dbReference type="Pfam" id="PF20670">
    <property type="entry name" value="DUF6816"/>
    <property type="match status" value="1"/>
</dbReference>
<organism evidence="3">
    <name type="scientific">Chaetoceros debilis</name>
    <dbReference type="NCBI Taxonomy" id="122233"/>
    <lineage>
        <taxon>Eukaryota</taxon>
        <taxon>Sar</taxon>
        <taxon>Stramenopiles</taxon>
        <taxon>Ochrophyta</taxon>
        <taxon>Bacillariophyta</taxon>
        <taxon>Coscinodiscophyceae</taxon>
        <taxon>Chaetocerotophycidae</taxon>
        <taxon>Chaetocerotales</taxon>
        <taxon>Chaetocerotaceae</taxon>
        <taxon>Chaetoceros</taxon>
    </lineage>
</organism>
<accession>A0A7S3QK34</accession>
<dbReference type="InterPro" id="IPR018247">
    <property type="entry name" value="EF_Hand_1_Ca_BS"/>
</dbReference>
<feature type="signal peptide" evidence="1">
    <location>
        <begin position="1"/>
        <end position="19"/>
    </location>
</feature>
<evidence type="ECO:0000259" key="2">
    <source>
        <dbReference type="Pfam" id="PF20670"/>
    </source>
</evidence>
<name>A0A7S3QK34_9STRA</name>
<protein>
    <recommendedName>
        <fullName evidence="2">DUF6816 domain-containing protein</fullName>
    </recommendedName>
</protein>
<proteinExistence type="predicted"/>
<dbReference type="AlphaFoldDB" id="A0A7S3QK34"/>
<dbReference type="InterPro" id="IPR049213">
    <property type="entry name" value="DUF6816"/>
</dbReference>
<feature type="chain" id="PRO_5031041981" description="DUF6816 domain-containing protein" evidence="1">
    <location>
        <begin position="20"/>
        <end position="323"/>
    </location>
</feature>
<dbReference type="PROSITE" id="PS00018">
    <property type="entry name" value="EF_HAND_1"/>
    <property type="match status" value="1"/>
</dbReference>
<reference evidence="3" key="1">
    <citation type="submission" date="2021-01" db="EMBL/GenBank/DDBJ databases">
        <authorList>
            <person name="Corre E."/>
            <person name="Pelletier E."/>
            <person name="Niang G."/>
            <person name="Scheremetjew M."/>
            <person name="Finn R."/>
            <person name="Kale V."/>
            <person name="Holt S."/>
            <person name="Cochrane G."/>
            <person name="Meng A."/>
            <person name="Brown T."/>
            <person name="Cohen L."/>
        </authorList>
    </citation>
    <scope>NUCLEOTIDE SEQUENCE</scope>
    <source>
        <strain evidence="3">MM31A-1</strain>
    </source>
</reference>
<evidence type="ECO:0000313" key="3">
    <source>
        <dbReference type="EMBL" id="CAE0479404.1"/>
    </source>
</evidence>
<sequence length="323" mass="34366">MWNSATLFLAFLVLNHAEAFSADLNDRRSIIGGGIGLLVTTAIPSTSLVPSEGSTVASAAGMPPSYGSGGGGGIQGVGGMTTRVEGIGGGFDITSSTTTTGIDAIYPASMEGSWKCRRAVTSVEGDAGQAELAWRILGGTGDFKKAESFATNYILPPQGSGVKNDYRGVENDQFYGVVLDRGFEMAARTSASLSTTPAASLEKMRWSIGEPDILQYEREGGKDNGDIEVAVVQRKVEMPSEKGFGFNELYRVSSSAGGIFSGNKVQRAIRVSRRYRRVFDENGNRVVEGLEIMKTYRVLDGIAGVEMPTSTTKSQIQLTRINV</sequence>
<dbReference type="EMBL" id="HBIO01031655">
    <property type="protein sequence ID" value="CAE0479404.1"/>
    <property type="molecule type" value="Transcribed_RNA"/>
</dbReference>
<gene>
    <name evidence="3" type="ORF">CDEB00056_LOCUS24258</name>
</gene>
<feature type="domain" description="DUF6816" evidence="2">
    <location>
        <begin position="103"/>
        <end position="293"/>
    </location>
</feature>
<keyword evidence="1" id="KW-0732">Signal</keyword>
<evidence type="ECO:0000256" key="1">
    <source>
        <dbReference type="SAM" id="SignalP"/>
    </source>
</evidence>